<evidence type="ECO:0000313" key="1">
    <source>
        <dbReference type="EMBL" id="MPM30492.1"/>
    </source>
</evidence>
<name>A0A644YPE0_9ZZZZ</name>
<sequence>MDQGICNGGQKVKLELTLNGEILEPYMSSVGLEIKPCVCFLINSFEVNGEELTNEENPIYLTSEREPEYNPELMSDEEKQITENIREAHESSLFTDEYGFVTVEGYIGLFQIKTGDSLATFLHEKGHILVEDGDLDVDDNLQLKQQIQEIEPVLKDLKTSRMFSNIANPYTGKKRERTPQDEDILILTEEINNLYKKKIFDERRASIKALEFLRSHPNMFPRDPNNIRAKLFYSAALSTYIRESKYRNEAFKSEATRMVDFDQDWHY</sequence>
<gene>
    <name evidence="1" type="ORF">SDC9_77042</name>
</gene>
<accession>A0A644YPE0</accession>
<dbReference type="EMBL" id="VSSQ01005801">
    <property type="protein sequence ID" value="MPM30492.1"/>
    <property type="molecule type" value="Genomic_DNA"/>
</dbReference>
<dbReference type="AlphaFoldDB" id="A0A644YPE0"/>
<organism evidence="1">
    <name type="scientific">bioreactor metagenome</name>
    <dbReference type="NCBI Taxonomy" id="1076179"/>
    <lineage>
        <taxon>unclassified sequences</taxon>
        <taxon>metagenomes</taxon>
        <taxon>ecological metagenomes</taxon>
    </lineage>
</organism>
<protein>
    <submittedName>
        <fullName evidence="1">Uncharacterized protein</fullName>
    </submittedName>
</protein>
<comment type="caution">
    <text evidence="1">The sequence shown here is derived from an EMBL/GenBank/DDBJ whole genome shotgun (WGS) entry which is preliminary data.</text>
</comment>
<proteinExistence type="predicted"/>
<reference evidence="1" key="1">
    <citation type="submission" date="2019-08" db="EMBL/GenBank/DDBJ databases">
        <authorList>
            <person name="Kucharzyk K."/>
            <person name="Murdoch R.W."/>
            <person name="Higgins S."/>
            <person name="Loffler F."/>
        </authorList>
    </citation>
    <scope>NUCLEOTIDE SEQUENCE</scope>
</reference>